<evidence type="ECO:0000256" key="5">
    <source>
        <dbReference type="ARBA" id="ARBA00023242"/>
    </source>
</evidence>
<comment type="similarity">
    <text evidence="1">Belongs to the TMEM53 family.</text>
</comment>
<gene>
    <name evidence="7" type="ORF">FN846DRAFT_770516</name>
</gene>
<comment type="subcellular location">
    <subcellularLocation>
        <location evidence="6">Nucleus outer membrane</location>
        <topology evidence="6">Single-pass membrane protein</topology>
    </subcellularLocation>
</comment>
<evidence type="ECO:0008006" key="9">
    <source>
        <dbReference type="Google" id="ProtNLM"/>
    </source>
</evidence>
<keyword evidence="4" id="KW-0472">Membrane</keyword>
<dbReference type="InterPro" id="IPR008547">
    <property type="entry name" value="DUF829_TMEM53"/>
</dbReference>
<dbReference type="InterPro" id="IPR029058">
    <property type="entry name" value="AB_hydrolase_fold"/>
</dbReference>
<dbReference type="Proteomes" id="UP000326924">
    <property type="component" value="Unassembled WGS sequence"/>
</dbReference>
<name>A0A5J5FCE5_9PEZI</name>
<evidence type="ECO:0000256" key="3">
    <source>
        <dbReference type="ARBA" id="ARBA00022989"/>
    </source>
</evidence>
<dbReference type="EMBL" id="VXIS01000001">
    <property type="protein sequence ID" value="KAA8915056.1"/>
    <property type="molecule type" value="Genomic_DNA"/>
</dbReference>
<dbReference type="PANTHER" id="PTHR12265:SF30">
    <property type="entry name" value="TRANSMEMBRANE PROTEIN 53"/>
    <property type="match status" value="1"/>
</dbReference>
<dbReference type="Pfam" id="PF05705">
    <property type="entry name" value="DUF829"/>
    <property type="match status" value="1"/>
</dbReference>
<dbReference type="PANTHER" id="PTHR12265">
    <property type="entry name" value="TRANSMEMBRANE PROTEIN 53"/>
    <property type="match status" value="1"/>
</dbReference>
<evidence type="ECO:0000256" key="6">
    <source>
        <dbReference type="ARBA" id="ARBA00034303"/>
    </source>
</evidence>
<keyword evidence="3" id="KW-1133">Transmembrane helix</keyword>
<dbReference type="InParanoid" id="A0A5J5FCE5"/>
<comment type="caution">
    <text evidence="7">The sequence shown here is derived from an EMBL/GenBank/DDBJ whole genome shotgun (WGS) entry which is preliminary data.</text>
</comment>
<protein>
    <recommendedName>
        <fullName evidence="9">Indole-diterpene biosynthesis protein PaxU</fullName>
    </recommendedName>
</protein>
<accession>A0A5J5FCE5</accession>
<dbReference type="GO" id="GO:0005640">
    <property type="term" value="C:nuclear outer membrane"/>
    <property type="evidence" value="ECO:0007669"/>
    <property type="project" value="UniProtKB-SubCell"/>
</dbReference>
<evidence type="ECO:0000313" key="8">
    <source>
        <dbReference type="Proteomes" id="UP000326924"/>
    </source>
</evidence>
<evidence type="ECO:0000313" key="7">
    <source>
        <dbReference type="EMBL" id="KAA8915056.1"/>
    </source>
</evidence>
<keyword evidence="5" id="KW-0539">Nucleus</keyword>
<dbReference type="OrthoDB" id="77878at2759"/>
<evidence type="ECO:0000256" key="1">
    <source>
        <dbReference type="ARBA" id="ARBA00007387"/>
    </source>
</evidence>
<dbReference type="AlphaFoldDB" id="A0A5J5FCE5"/>
<evidence type="ECO:0000256" key="2">
    <source>
        <dbReference type="ARBA" id="ARBA00022692"/>
    </source>
</evidence>
<reference evidence="7 8" key="1">
    <citation type="submission" date="2019-09" db="EMBL/GenBank/DDBJ databases">
        <title>Draft genome of the ectomycorrhizal ascomycete Sphaerosporella brunnea.</title>
        <authorList>
            <consortium name="DOE Joint Genome Institute"/>
            <person name="Benucci G.M."/>
            <person name="Marozzi G."/>
            <person name="Antonielli L."/>
            <person name="Sanchez S."/>
            <person name="Marco P."/>
            <person name="Wang X."/>
            <person name="Falini L.B."/>
            <person name="Barry K."/>
            <person name="Haridas S."/>
            <person name="Lipzen A."/>
            <person name="Labutti K."/>
            <person name="Grigoriev I.V."/>
            <person name="Murat C."/>
            <person name="Martin F."/>
            <person name="Albertini E."/>
            <person name="Donnini D."/>
            <person name="Bonito G."/>
        </authorList>
    </citation>
    <scope>NUCLEOTIDE SEQUENCE [LARGE SCALE GENOMIC DNA]</scope>
    <source>
        <strain evidence="7 8">Sb_GMNB300</strain>
    </source>
</reference>
<organism evidence="7 8">
    <name type="scientific">Sphaerosporella brunnea</name>
    <dbReference type="NCBI Taxonomy" id="1250544"/>
    <lineage>
        <taxon>Eukaryota</taxon>
        <taxon>Fungi</taxon>
        <taxon>Dikarya</taxon>
        <taxon>Ascomycota</taxon>
        <taxon>Pezizomycotina</taxon>
        <taxon>Pezizomycetes</taxon>
        <taxon>Pezizales</taxon>
        <taxon>Pyronemataceae</taxon>
        <taxon>Sphaerosporella</taxon>
    </lineage>
</organism>
<proteinExistence type="inferred from homology"/>
<sequence length="286" mass="31215">MTASPLSPFARLSPSVHLYTPPSAPLSSQDPAAILLCSWLNALPRHLTKYTTTYRTRYPRSQILVITSTYSDFGRDQSASLAPAITALLAHDGPMLVHSFSSGGAHQLLQLAAQYRRRAGKKLPVRALVLDSAPSSADLYTVVCGLVSSLRALPWWRRYVATALAWVRMYLLGKLLAAFGVRNPIERVRAGLNSGEGWSGERRVYVYGPGDEVVKEEDVESHASEAEMSGCTVRRERFVGTGHVAHVRADEERYWAVVGSAWTGAGWDGVATTATTPELGVEFQVT</sequence>
<keyword evidence="8" id="KW-1185">Reference proteome</keyword>
<keyword evidence="2" id="KW-0812">Transmembrane</keyword>
<dbReference type="SUPFAM" id="SSF53474">
    <property type="entry name" value="alpha/beta-Hydrolases"/>
    <property type="match status" value="1"/>
</dbReference>
<evidence type="ECO:0000256" key="4">
    <source>
        <dbReference type="ARBA" id="ARBA00023136"/>
    </source>
</evidence>